<accession>J3NQL5</accession>
<dbReference type="AlphaFoldDB" id="J3NQL5"/>
<evidence type="ECO:0000313" key="4">
    <source>
        <dbReference type="Proteomes" id="UP000006039"/>
    </source>
</evidence>
<reference evidence="2" key="2">
    <citation type="submission" date="2010-07" db="EMBL/GenBank/DDBJ databases">
        <authorList>
            <consortium name="The Broad Institute Genome Sequencing Platform"/>
            <consortium name="Broad Institute Genome Sequencing Center for Infectious Disease"/>
            <person name="Ma L.-J."/>
            <person name="Dead R."/>
            <person name="Young S."/>
            <person name="Zeng Q."/>
            <person name="Koehrsen M."/>
            <person name="Alvarado L."/>
            <person name="Berlin A."/>
            <person name="Chapman S.B."/>
            <person name="Chen Z."/>
            <person name="Freedman E."/>
            <person name="Gellesch M."/>
            <person name="Goldberg J."/>
            <person name="Griggs A."/>
            <person name="Gujja S."/>
            <person name="Heilman E.R."/>
            <person name="Heiman D."/>
            <person name="Hepburn T."/>
            <person name="Howarth C."/>
            <person name="Jen D."/>
            <person name="Larson L."/>
            <person name="Mehta T."/>
            <person name="Neiman D."/>
            <person name="Pearson M."/>
            <person name="Roberts A."/>
            <person name="Saif S."/>
            <person name="Shea T."/>
            <person name="Shenoy N."/>
            <person name="Sisk P."/>
            <person name="Stolte C."/>
            <person name="Sykes S."/>
            <person name="Walk T."/>
            <person name="White J."/>
            <person name="Yandava C."/>
            <person name="Haas B."/>
            <person name="Nusbaum C."/>
            <person name="Birren B."/>
        </authorList>
    </citation>
    <scope>NUCLEOTIDE SEQUENCE</scope>
    <source>
        <strain evidence="2">R3-111a-1</strain>
    </source>
</reference>
<reference evidence="2" key="3">
    <citation type="submission" date="2010-09" db="EMBL/GenBank/DDBJ databases">
        <title>Annotation of Gaeumannomyces graminis var. tritici R3-111a-1.</title>
        <authorList>
            <consortium name="The Broad Institute Genome Sequencing Platform"/>
            <person name="Ma L.-J."/>
            <person name="Dead R."/>
            <person name="Young S.K."/>
            <person name="Zeng Q."/>
            <person name="Gargeya S."/>
            <person name="Fitzgerald M."/>
            <person name="Haas B."/>
            <person name="Abouelleil A."/>
            <person name="Alvarado L."/>
            <person name="Arachchi H.M."/>
            <person name="Berlin A."/>
            <person name="Brown A."/>
            <person name="Chapman S.B."/>
            <person name="Chen Z."/>
            <person name="Dunbar C."/>
            <person name="Freedman E."/>
            <person name="Gearin G."/>
            <person name="Gellesch M."/>
            <person name="Goldberg J."/>
            <person name="Griggs A."/>
            <person name="Gujja S."/>
            <person name="Heiman D."/>
            <person name="Howarth C."/>
            <person name="Larson L."/>
            <person name="Lui A."/>
            <person name="MacDonald P.J.P."/>
            <person name="Mehta T."/>
            <person name="Montmayeur A."/>
            <person name="Murphy C."/>
            <person name="Neiman D."/>
            <person name="Pearson M."/>
            <person name="Priest M."/>
            <person name="Roberts A."/>
            <person name="Saif S."/>
            <person name="Shea T."/>
            <person name="Shenoy N."/>
            <person name="Sisk P."/>
            <person name="Stolte C."/>
            <person name="Sykes S."/>
            <person name="Yandava C."/>
            <person name="Wortman J."/>
            <person name="Nusbaum C."/>
            <person name="Birren B."/>
        </authorList>
    </citation>
    <scope>NUCLEOTIDE SEQUENCE</scope>
    <source>
        <strain evidence="2">R3-111a-1</strain>
    </source>
</reference>
<dbReference type="HOGENOM" id="CLU_1917194_0_0_1"/>
<reference evidence="4" key="1">
    <citation type="submission" date="2010-07" db="EMBL/GenBank/DDBJ databases">
        <title>The genome sequence of Gaeumannomyces graminis var. tritici strain R3-111a-1.</title>
        <authorList>
            <consortium name="The Broad Institute Genome Sequencing Platform"/>
            <person name="Ma L.-J."/>
            <person name="Dead R."/>
            <person name="Young S."/>
            <person name="Zeng Q."/>
            <person name="Koehrsen M."/>
            <person name="Alvarado L."/>
            <person name="Berlin A."/>
            <person name="Chapman S.B."/>
            <person name="Chen Z."/>
            <person name="Freedman E."/>
            <person name="Gellesch M."/>
            <person name="Goldberg J."/>
            <person name="Griggs A."/>
            <person name="Gujja S."/>
            <person name="Heilman E.R."/>
            <person name="Heiman D."/>
            <person name="Hepburn T."/>
            <person name="Howarth C."/>
            <person name="Jen D."/>
            <person name="Larson L."/>
            <person name="Mehta T."/>
            <person name="Neiman D."/>
            <person name="Pearson M."/>
            <person name="Roberts A."/>
            <person name="Saif S."/>
            <person name="Shea T."/>
            <person name="Shenoy N."/>
            <person name="Sisk P."/>
            <person name="Stolte C."/>
            <person name="Sykes S."/>
            <person name="Walk T."/>
            <person name="White J."/>
            <person name="Yandava C."/>
            <person name="Haas B."/>
            <person name="Nusbaum C."/>
            <person name="Birren B."/>
        </authorList>
    </citation>
    <scope>NUCLEOTIDE SEQUENCE [LARGE SCALE GENOMIC DNA]</scope>
    <source>
        <strain evidence="4">R3-111a-1</strain>
    </source>
</reference>
<dbReference type="EMBL" id="GL385396">
    <property type="protein sequence ID" value="EJT78471.1"/>
    <property type="molecule type" value="Genomic_DNA"/>
</dbReference>
<keyword evidence="4" id="KW-1185">Reference proteome</keyword>
<dbReference type="GeneID" id="20344029"/>
<evidence type="ECO:0000256" key="1">
    <source>
        <dbReference type="SAM" id="MobiDB-lite"/>
    </source>
</evidence>
<dbReference type="Proteomes" id="UP000006039">
    <property type="component" value="Unassembled WGS sequence"/>
</dbReference>
<evidence type="ECO:0000313" key="2">
    <source>
        <dbReference type="EMBL" id="EJT78471.1"/>
    </source>
</evidence>
<reference evidence="3" key="4">
    <citation type="journal article" date="2015" name="G3 (Bethesda)">
        <title>Genome sequences of three phytopathogenic species of the Magnaporthaceae family of fungi.</title>
        <authorList>
            <person name="Okagaki L.H."/>
            <person name="Nunes C.C."/>
            <person name="Sailsbery J."/>
            <person name="Clay B."/>
            <person name="Brown D."/>
            <person name="John T."/>
            <person name="Oh Y."/>
            <person name="Young N."/>
            <person name="Fitzgerald M."/>
            <person name="Haas B.J."/>
            <person name="Zeng Q."/>
            <person name="Young S."/>
            <person name="Adiconis X."/>
            <person name="Fan L."/>
            <person name="Levin J.Z."/>
            <person name="Mitchell T.K."/>
            <person name="Okubara P.A."/>
            <person name="Farman M.L."/>
            <person name="Kohn L.M."/>
            <person name="Birren B."/>
            <person name="Ma L.-J."/>
            <person name="Dean R.A."/>
        </authorList>
    </citation>
    <scope>NUCLEOTIDE SEQUENCE</scope>
    <source>
        <strain evidence="3">R3-111a-1</strain>
    </source>
</reference>
<evidence type="ECO:0000313" key="3">
    <source>
        <dbReference type="EnsemblFungi" id="EJT78471"/>
    </source>
</evidence>
<protein>
    <submittedName>
        <fullName evidence="2 3">Uncharacterized protein</fullName>
    </submittedName>
</protein>
<organism evidence="2">
    <name type="scientific">Gaeumannomyces tritici (strain R3-111a-1)</name>
    <name type="common">Wheat and barley take-all root rot fungus</name>
    <name type="synonym">Gaeumannomyces graminis var. tritici</name>
    <dbReference type="NCBI Taxonomy" id="644352"/>
    <lineage>
        <taxon>Eukaryota</taxon>
        <taxon>Fungi</taxon>
        <taxon>Dikarya</taxon>
        <taxon>Ascomycota</taxon>
        <taxon>Pezizomycotina</taxon>
        <taxon>Sordariomycetes</taxon>
        <taxon>Sordariomycetidae</taxon>
        <taxon>Magnaporthales</taxon>
        <taxon>Magnaporthaceae</taxon>
        <taxon>Gaeumannomyces</taxon>
    </lineage>
</organism>
<sequence>MVASIMTSPMPACHNPRARLYTSTNFAGLVRRFSPLYNIGQARDDRPDPHSTSPLSARTVSQGGLPFEDMPDDDLDLGEVTMHDLHLQRPSQPASRGCPEETNGHDVIWFARSLCRHLRSWGAGEETTWWRP</sequence>
<name>J3NQL5_GAET3</name>
<gene>
    <name evidence="3" type="primary">20344029</name>
    <name evidence="2" type="ORF">GGTG_03571</name>
</gene>
<feature type="compositionally biased region" description="Polar residues" evidence="1">
    <location>
        <begin position="50"/>
        <end position="62"/>
    </location>
</feature>
<reference evidence="3" key="5">
    <citation type="submission" date="2018-04" db="UniProtKB">
        <authorList>
            <consortium name="EnsemblFungi"/>
        </authorList>
    </citation>
    <scope>IDENTIFICATION</scope>
    <source>
        <strain evidence="3">R3-111a-1</strain>
    </source>
</reference>
<feature type="region of interest" description="Disordered" evidence="1">
    <location>
        <begin position="40"/>
        <end position="76"/>
    </location>
</feature>
<dbReference type="EnsemblFungi" id="EJT78471">
    <property type="protein sequence ID" value="EJT78471"/>
    <property type="gene ID" value="GGTG_03571"/>
</dbReference>
<dbReference type="RefSeq" id="XP_009219616.1">
    <property type="nucleotide sequence ID" value="XM_009221352.1"/>
</dbReference>
<proteinExistence type="predicted"/>
<dbReference type="VEuPathDB" id="FungiDB:GGTG_03571"/>